<dbReference type="Pfam" id="PF08338">
    <property type="entry name" value="DUF1731"/>
    <property type="match status" value="1"/>
</dbReference>
<proteinExistence type="inferred from homology"/>
<evidence type="ECO:0008006" key="6">
    <source>
        <dbReference type="Google" id="ProtNLM"/>
    </source>
</evidence>
<dbReference type="InterPro" id="IPR013549">
    <property type="entry name" value="DUF1731"/>
</dbReference>
<organism evidence="4 5">
    <name type="scientific">Herbihabitans rhizosphaerae</name>
    <dbReference type="NCBI Taxonomy" id="1872711"/>
    <lineage>
        <taxon>Bacteria</taxon>
        <taxon>Bacillati</taxon>
        <taxon>Actinomycetota</taxon>
        <taxon>Actinomycetes</taxon>
        <taxon>Pseudonocardiales</taxon>
        <taxon>Pseudonocardiaceae</taxon>
        <taxon>Herbihabitans</taxon>
    </lineage>
</organism>
<dbReference type="InterPro" id="IPR036291">
    <property type="entry name" value="NAD(P)-bd_dom_sf"/>
</dbReference>
<evidence type="ECO:0000259" key="2">
    <source>
        <dbReference type="Pfam" id="PF01370"/>
    </source>
</evidence>
<feature type="domain" description="NAD-dependent epimerase/dehydratase" evidence="2">
    <location>
        <begin position="3"/>
        <end position="208"/>
    </location>
</feature>
<dbReference type="Gene3D" id="3.40.50.720">
    <property type="entry name" value="NAD(P)-binding Rossmann-like Domain"/>
    <property type="match status" value="1"/>
</dbReference>
<dbReference type="InterPro" id="IPR001509">
    <property type="entry name" value="Epimerase_deHydtase"/>
</dbReference>
<protein>
    <recommendedName>
        <fullName evidence="6">TIGR01777 family protein</fullName>
    </recommendedName>
</protein>
<sequence length="293" mass="30986">MRIVVAGSSGLVGTALVPALRAAGHEVLRLVRRRPTAGDERQWDPPAGVIEPLDGVHAVVNLCGASVGGKRWSHAYKQELRDSRIEPTEVIAAAIAEHGVPVMINASGAHFYGDTGDTIVDEDSPSGGGFLAALCRDWEAATVPAADAGARVVLLRSGHVLSGAGGLLGRLRPLFRGMLGGTLGGGRQYMPWIHIDDHVAAIRFAIEHEVIAGPVNACAPESVSNVDFTRAFGRALGRPAPWFAPKIALRAILGDFADEVVMSQRMVPKVLRHNDFGYRYGDLDAAMAAAVAR</sequence>
<dbReference type="EMBL" id="SGWQ01000004">
    <property type="protein sequence ID" value="RZS38852.1"/>
    <property type="molecule type" value="Genomic_DNA"/>
</dbReference>
<comment type="caution">
    <text evidence="4">The sequence shown here is derived from an EMBL/GenBank/DDBJ whole genome shotgun (WGS) entry which is preliminary data.</text>
</comment>
<evidence type="ECO:0000313" key="4">
    <source>
        <dbReference type="EMBL" id="RZS38852.1"/>
    </source>
</evidence>
<evidence type="ECO:0000256" key="1">
    <source>
        <dbReference type="ARBA" id="ARBA00009353"/>
    </source>
</evidence>
<dbReference type="PANTHER" id="PTHR11092:SF0">
    <property type="entry name" value="EPIMERASE FAMILY PROTEIN SDR39U1"/>
    <property type="match status" value="1"/>
</dbReference>
<feature type="domain" description="DUF1731" evidence="3">
    <location>
        <begin position="244"/>
        <end position="289"/>
    </location>
</feature>
<dbReference type="PANTHER" id="PTHR11092">
    <property type="entry name" value="SUGAR NUCLEOTIDE EPIMERASE RELATED"/>
    <property type="match status" value="1"/>
</dbReference>
<evidence type="ECO:0000259" key="3">
    <source>
        <dbReference type="Pfam" id="PF08338"/>
    </source>
</evidence>
<keyword evidence="5" id="KW-1185">Reference proteome</keyword>
<dbReference type="AlphaFoldDB" id="A0A4Q7KTS5"/>
<gene>
    <name evidence="4" type="ORF">EV193_10463</name>
</gene>
<dbReference type="InterPro" id="IPR010099">
    <property type="entry name" value="SDR39U1"/>
</dbReference>
<evidence type="ECO:0000313" key="5">
    <source>
        <dbReference type="Proteomes" id="UP000294257"/>
    </source>
</evidence>
<reference evidence="4 5" key="1">
    <citation type="submission" date="2019-02" db="EMBL/GenBank/DDBJ databases">
        <title>Genomic Encyclopedia of Type Strains, Phase IV (KMG-IV): sequencing the most valuable type-strain genomes for metagenomic binning, comparative biology and taxonomic classification.</title>
        <authorList>
            <person name="Goeker M."/>
        </authorList>
    </citation>
    <scope>NUCLEOTIDE SEQUENCE [LARGE SCALE GENOMIC DNA]</scope>
    <source>
        <strain evidence="4 5">DSM 101727</strain>
    </source>
</reference>
<name>A0A4Q7KTS5_9PSEU</name>
<accession>A0A4Q7KTS5</accession>
<comment type="similarity">
    <text evidence="1">Belongs to the NAD(P)-dependent epimerase/dehydratase family. SDR39U1 subfamily.</text>
</comment>
<dbReference type="NCBIfam" id="TIGR01777">
    <property type="entry name" value="yfcH"/>
    <property type="match status" value="1"/>
</dbReference>
<dbReference type="Proteomes" id="UP000294257">
    <property type="component" value="Unassembled WGS sequence"/>
</dbReference>
<dbReference type="Pfam" id="PF01370">
    <property type="entry name" value="Epimerase"/>
    <property type="match status" value="1"/>
</dbReference>
<dbReference type="OrthoDB" id="9801773at2"/>
<dbReference type="SUPFAM" id="SSF51735">
    <property type="entry name" value="NAD(P)-binding Rossmann-fold domains"/>
    <property type="match status" value="1"/>
</dbReference>
<dbReference type="RefSeq" id="WP_130344474.1">
    <property type="nucleotide sequence ID" value="NZ_SGWQ01000004.1"/>
</dbReference>